<sequence>MKIGNKIVLVIFGIFIPLIVTACLAAMTWLHSDVDAIRSYIIEKELESIQSQLNKDFDSFQQVFRNNPLYSSQDLLSLSGNNGGLLRGTQLLGLAGKQLTYLRAQGNDKFVPPPELLASQRERTGVYLDSQRQSYLISLQGPSYAERLLLVRRLTDEYLLNLSADGMITKAEIQIGTATPEPVLVDDIVTAQLKLPSMIEHAPIHLSISFSNHFFSQIALQYTLLTLGLLALIVALQLVLYFWLRHTLIKPFKKLVTQCSKLDVSSKTGQLIDSAEGAELEPLTTNINALLSNLYRQQSHSQVVLGKISEVVIFTDINAKVSYINPYAERMLALNSEQAQGLSLEQVLSGNPGLSVKALAFIQDTDKEDATLLLRLNRDTPMFVNGSLTHLRCHSGRVIGAALVLRDITQQVLLKQQLQRGADFDPITGLVTRSVFGHRLVSYAQQAKSLAVIYLDLEQFKLINDSCGHNAGDEMLSKVAKAIESCLLNNELLGRLGGDEFALAVKDRTALEIAKLSKSIIASVNAQMLLHGDTAYRVGLSIGIALAGNKTQEGVLGLLKDAEIACHSAKQKGSNQIQFFDGRDKDLSLLRNSPKWAVRIVQAIEHNELILYYQKIKRLSSHSHRQRLEILLRIQESDGRLLPPAQLIAAAERFKLIVEVDKEVIRKAFLWLSLNEQLWHDHCLSINLSGNSLGAEGIADFILRQQARFGVPSACICFEITETSAIQNRSRAMKMLLGLRRRGFAFALDDFGSGFASYGYLKEMPVDYVKIDGCFVKNLVSNAKDYAIVKSVNDVCRVMGIETVAEFVENQEIMDKLEIIGVNYAQGYAIGRPQPLSSYQPETVSEILTA</sequence>
<comment type="caution">
    <text evidence="4">The sequence shown here is derived from an EMBL/GenBank/DDBJ whole genome shotgun (WGS) entry which is preliminary data.</text>
</comment>
<dbReference type="InterPro" id="IPR029787">
    <property type="entry name" value="Nucleotide_cyclase"/>
</dbReference>
<feature type="transmembrane region" description="Helical" evidence="1">
    <location>
        <begin position="219"/>
        <end position="244"/>
    </location>
</feature>
<dbReference type="EMBL" id="JAESVD010000011">
    <property type="protein sequence ID" value="MBL4914814.1"/>
    <property type="molecule type" value="Genomic_DNA"/>
</dbReference>
<keyword evidence="1" id="KW-0472">Membrane</keyword>
<dbReference type="InterPro" id="IPR043128">
    <property type="entry name" value="Rev_trsase/Diguanyl_cyclase"/>
</dbReference>
<dbReference type="Gene3D" id="3.30.70.270">
    <property type="match status" value="1"/>
</dbReference>
<dbReference type="Pfam" id="PF00990">
    <property type="entry name" value="GGDEF"/>
    <property type="match status" value="1"/>
</dbReference>
<feature type="domain" description="GGDEF" evidence="3">
    <location>
        <begin position="448"/>
        <end position="582"/>
    </location>
</feature>
<proteinExistence type="predicted"/>
<dbReference type="Pfam" id="PF00563">
    <property type="entry name" value="EAL"/>
    <property type="match status" value="1"/>
</dbReference>
<dbReference type="Pfam" id="PF13426">
    <property type="entry name" value="PAS_9"/>
    <property type="match status" value="1"/>
</dbReference>
<keyword evidence="1" id="KW-1133">Transmembrane helix</keyword>
<gene>
    <name evidence="4" type="ORF">JMA39_17060</name>
</gene>
<dbReference type="InterPro" id="IPR050706">
    <property type="entry name" value="Cyclic-di-GMP_PDE-like"/>
</dbReference>
<organism evidence="4 5">
    <name type="scientific">Shewanella schlegeliana</name>
    <dbReference type="NCBI Taxonomy" id="190308"/>
    <lineage>
        <taxon>Bacteria</taxon>
        <taxon>Pseudomonadati</taxon>
        <taxon>Pseudomonadota</taxon>
        <taxon>Gammaproteobacteria</taxon>
        <taxon>Alteromonadales</taxon>
        <taxon>Shewanellaceae</taxon>
        <taxon>Shewanella</taxon>
    </lineage>
</organism>
<evidence type="ECO:0000259" key="3">
    <source>
        <dbReference type="PROSITE" id="PS50887"/>
    </source>
</evidence>
<dbReference type="InterPro" id="IPR035965">
    <property type="entry name" value="PAS-like_dom_sf"/>
</dbReference>
<dbReference type="RefSeq" id="WP_202723068.1">
    <property type="nucleotide sequence ID" value="NZ_BPEX01000007.1"/>
</dbReference>
<keyword evidence="1" id="KW-0812">Transmembrane</keyword>
<dbReference type="SUPFAM" id="SSF55073">
    <property type="entry name" value="Nucleotide cyclase"/>
    <property type="match status" value="1"/>
</dbReference>
<feature type="domain" description="EAL" evidence="2">
    <location>
        <begin position="593"/>
        <end position="847"/>
    </location>
</feature>
<dbReference type="SMART" id="SM00267">
    <property type="entry name" value="GGDEF"/>
    <property type="match status" value="1"/>
</dbReference>
<reference evidence="4 5" key="1">
    <citation type="submission" date="2021-01" db="EMBL/GenBank/DDBJ databases">
        <title>Genome sequence of Shewanella schlegeliana JCM 11561.</title>
        <authorList>
            <person name="Zhang H."/>
            <person name="Li C."/>
        </authorList>
    </citation>
    <scope>NUCLEOTIDE SEQUENCE [LARGE SCALE GENOMIC DNA]</scope>
    <source>
        <strain evidence="4 5">JCM 11561</strain>
    </source>
</reference>
<dbReference type="NCBIfam" id="TIGR00254">
    <property type="entry name" value="GGDEF"/>
    <property type="match status" value="1"/>
</dbReference>
<evidence type="ECO:0000259" key="2">
    <source>
        <dbReference type="PROSITE" id="PS50883"/>
    </source>
</evidence>
<dbReference type="Proteomes" id="UP000604898">
    <property type="component" value="Unassembled WGS sequence"/>
</dbReference>
<dbReference type="PROSITE" id="PS51257">
    <property type="entry name" value="PROKAR_LIPOPROTEIN"/>
    <property type="match status" value="1"/>
</dbReference>
<dbReference type="InterPro" id="IPR001633">
    <property type="entry name" value="EAL_dom"/>
</dbReference>
<dbReference type="PANTHER" id="PTHR33121:SF23">
    <property type="entry name" value="CYCLIC DI-GMP PHOSPHODIESTERASE PDEB"/>
    <property type="match status" value="1"/>
</dbReference>
<protein>
    <submittedName>
        <fullName evidence="4">EAL domain-containing protein</fullName>
    </submittedName>
</protein>
<dbReference type="CDD" id="cd01948">
    <property type="entry name" value="EAL"/>
    <property type="match status" value="1"/>
</dbReference>
<dbReference type="SUPFAM" id="SSF55785">
    <property type="entry name" value="PYP-like sensor domain (PAS domain)"/>
    <property type="match status" value="1"/>
</dbReference>
<evidence type="ECO:0000256" key="1">
    <source>
        <dbReference type="SAM" id="Phobius"/>
    </source>
</evidence>
<feature type="transmembrane region" description="Helical" evidence="1">
    <location>
        <begin position="7"/>
        <end position="30"/>
    </location>
</feature>
<accession>A0ABS1T2B5</accession>
<dbReference type="Gene3D" id="3.30.450.20">
    <property type="entry name" value="PAS domain"/>
    <property type="match status" value="1"/>
</dbReference>
<dbReference type="PROSITE" id="PS50883">
    <property type="entry name" value="EAL"/>
    <property type="match status" value="1"/>
</dbReference>
<evidence type="ECO:0000313" key="4">
    <source>
        <dbReference type="EMBL" id="MBL4914814.1"/>
    </source>
</evidence>
<dbReference type="Gene3D" id="3.20.20.450">
    <property type="entry name" value="EAL domain"/>
    <property type="match status" value="1"/>
</dbReference>
<dbReference type="CDD" id="cd01949">
    <property type="entry name" value="GGDEF"/>
    <property type="match status" value="1"/>
</dbReference>
<evidence type="ECO:0000313" key="5">
    <source>
        <dbReference type="Proteomes" id="UP000604898"/>
    </source>
</evidence>
<dbReference type="SMART" id="SM00052">
    <property type="entry name" value="EAL"/>
    <property type="match status" value="1"/>
</dbReference>
<dbReference type="InterPro" id="IPR000014">
    <property type="entry name" value="PAS"/>
</dbReference>
<keyword evidence="5" id="KW-1185">Reference proteome</keyword>
<dbReference type="PROSITE" id="PS50887">
    <property type="entry name" value="GGDEF"/>
    <property type="match status" value="1"/>
</dbReference>
<name>A0ABS1T2B5_9GAMM</name>
<dbReference type="PANTHER" id="PTHR33121">
    <property type="entry name" value="CYCLIC DI-GMP PHOSPHODIESTERASE PDEF"/>
    <property type="match status" value="1"/>
</dbReference>
<dbReference type="SUPFAM" id="SSF141868">
    <property type="entry name" value="EAL domain-like"/>
    <property type="match status" value="1"/>
</dbReference>
<dbReference type="InterPro" id="IPR000160">
    <property type="entry name" value="GGDEF_dom"/>
</dbReference>
<dbReference type="InterPro" id="IPR035919">
    <property type="entry name" value="EAL_sf"/>
</dbReference>